<feature type="region of interest" description="Disordered" evidence="1">
    <location>
        <begin position="85"/>
        <end position="142"/>
    </location>
</feature>
<sequence length="142" mass="15767">MLPVGSGVDRQRPPHPSSPTSSTTSTATSRYVSTAESQPPSLSTAIAEYRHAFRRVRDFYKRFFITLKPYVALEIAMMRHNRRLAGIEDSSNSSCIGPNLESKSDHESVDATSTSSERTVPNREPVKPHPRLSYSSDTPSEK</sequence>
<gene>
    <name evidence="2" type="ORF">PIB30_070433</name>
</gene>
<proteinExistence type="predicted"/>
<evidence type="ECO:0000256" key="1">
    <source>
        <dbReference type="SAM" id="MobiDB-lite"/>
    </source>
</evidence>
<feature type="compositionally biased region" description="Polar residues" evidence="1">
    <location>
        <begin position="133"/>
        <end position="142"/>
    </location>
</feature>
<accession>A0ABU6SPT3</accession>
<evidence type="ECO:0000313" key="2">
    <source>
        <dbReference type="EMBL" id="MED6138020.1"/>
    </source>
</evidence>
<comment type="caution">
    <text evidence="2">The sequence shown here is derived from an EMBL/GenBank/DDBJ whole genome shotgun (WGS) entry which is preliminary data.</text>
</comment>
<keyword evidence="3" id="KW-1185">Reference proteome</keyword>
<dbReference type="Proteomes" id="UP001341840">
    <property type="component" value="Unassembled WGS sequence"/>
</dbReference>
<name>A0ABU6SPT3_9FABA</name>
<feature type="region of interest" description="Disordered" evidence="1">
    <location>
        <begin position="1"/>
        <end position="42"/>
    </location>
</feature>
<feature type="compositionally biased region" description="Polar residues" evidence="1">
    <location>
        <begin position="110"/>
        <end position="119"/>
    </location>
</feature>
<protein>
    <submittedName>
        <fullName evidence="2">Uncharacterized protein</fullName>
    </submittedName>
</protein>
<reference evidence="2 3" key="1">
    <citation type="journal article" date="2023" name="Plants (Basel)">
        <title>Bridging the Gap: Combining Genomics and Transcriptomics Approaches to Understand Stylosanthes scabra, an Orphan Legume from the Brazilian Caatinga.</title>
        <authorList>
            <person name="Ferreira-Neto J.R.C."/>
            <person name="da Silva M.D."/>
            <person name="Binneck E."/>
            <person name="de Melo N.F."/>
            <person name="da Silva R.H."/>
            <person name="de Melo A.L.T.M."/>
            <person name="Pandolfi V."/>
            <person name="Bustamante F.O."/>
            <person name="Brasileiro-Vidal A.C."/>
            <person name="Benko-Iseppon A.M."/>
        </authorList>
    </citation>
    <scope>NUCLEOTIDE SEQUENCE [LARGE SCALE GENOMIC DNA]</scope>
    <source>
        <tissue evidence="2">Leaves</tissue>
    </source>
</reference>
<feature type="compositionally biased region" description="Low complexity" evidence="1">
    <location>
        <begin position="18"/>
        <end position="29"/>
    </location>
</feature>
<feature type="compositionally biased region" description="Polar residues" evidence="1">
    <location>
        <begin position="30"/>
        <end position="42"/>
    </location>
</feature>
<evidence type="ECO:0000313" key="3">
    <source>
        <dbReference type="Proteomes" id="UP001341840"/>
    </source>
</evidence>
<organism evidence="2 3">
    <name type="scientific">Stylosanthes scabra</name>
    <dbReference type="NCBI Taxonomy" id="79078"/>
    <lineage>
        <taxon>Eukaryota</taxon>
        <taxon>Viridiplantae</taxon>
        <taxon>Streptophyta</taxon>
        <taxon>Embryophyta</taxon>
        <taxon>Tracheophyta</taxon>
        <taxon>Spermatophyta</taxon>
        <taxon>Magnoliopsida</taxon>
        <taxon>eudicotyledons</taxon>
        <taxon>Gunneridae</taxon>
        <taxon>Pentapetalae</taxon>
        <taxon>rosids</taxon>
        <taxon>fabids</taxon>
        <taxon>Fabales</taxon>
        <taxon>Fabaceae</taxon>
        <taxon>Papilionoideae</taxon>
        <taxon>50 kb inversion clade</taxon>
        <taxon>dalbergioids sensu lato</taxon>
        <taxon>Dalbergieae</taxon>
        <taxon>Pterocarpus clade</taxon>
        <taxon>Stylosanthes</taxon>
    </lineage>
</organism>
<dbReference type="EMBL" id="JASCZI010061208">
    <property type="protein sequence ID" value="MED6138020.1"/>
    <property type="molecule type" value="Genomic_DNA"/>
</dbReference>